<evidence type="ECO:0000313" key="3">
    <source>
        <dbReference type="EMBL" id="GAA0036329.1"/>
    </source>
</evidence>
<feature type="domain" description="N-acetyltransferase" evidence="2">
    <location>
        <begin position="51"/>
        <end position="180"/>
    </location>
</feature>
<keyword evidence="4" id="KW-1185">Reference proteome</keyword>
<proteinExistence type="predicted"/>
<dbReference type="InterPro" id="IPR000182">
    <property type="entry name" value="GNAT_dom"/>
</dbReference>
<dbReference type="PROSITE" id="PS51186">
    <property type="entry name" value="GNAT"/>
    <property type="match status" value="1"/>
</dbReference>
<dbReference type="Gene3D" id="3.40.630.30">
    <property type="match status" value="1"/>
</dbReference>
<organism evidence="3 4">
    <name type="scientific">Brevibacterium metallidurans</name>
    <dbReference type="NCBI Taxonomy" id="1482676"/>
    <lineage>
        <taxon>Bacteria</taxon>
        <taxon>Bacillati</taxon>
        <taxon>Actinomycetota</taxon>
        <taxon>Actinomycetes</taxon>
        <taxon>Micrococcales</taxon>
        <taxon>Brevibacteriaceae</taxon>
        <taxon>Brevibacterium</taxon>
    </lineage>
</organism>
<gene>
    <name evidence="3" type="ORF">NCCP602_22900</name>
</gene>
<dbReference type="EMBL" id="BAAAAF010000008">
    <property type="protein sequence ID" value="GAA0036329.1"/>
    <property type="molecule type" value="Genomic_DNA"/>
</dbReference>
<evidence type="ECO:0000313" key="4">
    <source>
        <dbReference type="Proteomes" id="UP001498238"/>
    </source>
</evidence>
<name>A0ABN0SPF3_9MICO</name>
<evidence type="ECO:0000256" key="1">
    <source>
        <dbReference type="SAM" id="MobiDB-lite"/>
    </source>
</evidence>
<evidence type="ECO:0000259" key="2">
    <source>
        <dbReference type="PROSITE" id="PS51186"/>
    </source>
</evidence>
<accession>A0ABN0SPF3</accession>
<feature type="region of interest" description="Disordered" evidence="1">
    <location>
        <begin position="1"/>
        <end position="49"/>
    </location>
</feature>
<dbReference type="Proteomes" id="UP001498238">
    <property type="component" value="Unassembled WGS sequence"/>
</dbReference>
<dbReference type="Pfam" id="PF00583">
    <property type="entry name" value="Acetyltransf_1"/>
    <property type="match status" value="1"/>
</dbReference>
<protein>
    <recommendedName>
        <fullName evidence="2">N-acetyltransferase domain-containing protein</fullName>
    </recommendedName>
</protein>
<sequence>MSNDAHRAPGDPSPDVGDHTPDDACPGDPAPVDDDAAPNDGTPPDDAGSTVAVEWRGEATNDEINVLHAEAFEHRVLDDNWLTPLTTLSLGWVTARDEDGLVGFVNVIWDGGVHAFIEDTAVAERVRRRGIGRRLIAVAREHATAAECEWLHVDFDDHLRSFYFDACGFAPTNAGLMQLR</sequence>
<dbReference type="RefSeq" id="WP_339393155.1">
    <property type="nucleotide sequence ID" value="NZ_BAAAAF010000008.1"/>
</dbReference>
<dbReference type="InterPro" id="IPR016181">
    <property type="entry name" value="Acyl_CoA_acyltransferase"/>
</dbReference>
<comment type="caution">
    <text evidence="3">The sequence shown here is derived from an EMBL/GenBank/DDBJ whole genome shotgun (WGS) entry which is preliminary data.</text>
</comment>
<dbReference type="SUPFAM" id="SSF55729">
    <property type="entry name" value="Acyl-CoA N-acyltransferases (Nat)"/>
    <property type="match status" value="1"/>
</dbReference>
<reference evidence="3 4" key="1">
    <citation type="submission" date="2024-01" db="EMBL/GenBank/DDBJ databases">
        <title>Characterization of antibiotic resistant novel bacterial strains and their environmental applications.</title>
        <authorList>
            <person name="Manzoor S."/>
            <person name="Abbas S."/>
            <person name="Arshad M."/>
            <person name="Ahmed I."/>
        </authorList>
    </citation>
    <scope>NUCLEOTIDE SEQUENCE [LARGE SCALE GENOMIC DNA]</scope>
    <source>
        <strain evidence="3 4">NCCP-602</strain>
    </source>
</reference>